<comment type="caution">
    <text evidence="10">Lacks conserved residue(s) required for the propagation of feature annotation.</text>
</comment>
<keyword evidence="2 10" id="KW-0444">Lipid biosynthesis</keyword>
<evidence type="ECO:0000313" key="11">
    <source>
        <dbReference type="EMBL" id="CAG5113187.1"/>
    </source>
</evidence>
<evidence type="ECO:0000256" key="2">
    <source>
        <dbReference type="ARBA" id="ARBA00022516"/>
    </source>
</evidence>
<evidence type="ECO:0000313" key="12">
    <source>
        <dbReference type="Proteomes" id="UP001158576"/>
    </source>
</evidence>
<dbReference type="PANTHER" id="PTHR11157">
    <property type="entry name" value="FATTY ACID ACYL TRANSFERASE-RELATED"/>
    <property type="match status" value="1"/>
</dbReference>
<dbReference type="Pfam" id="PF01151">
    <property type="entry name" value="ELO"/>
    <property type="match status" value="1"/>
</dbReference>
<evidence type="ECO:0000256" key="8">
    <source>
        <dbReference type="ARBA" id="ARBA00023136"/>
    </source>
</evidence>
<keyword evidence="6 10" id="KW-1133">Transmembrane helix</keyword>
<dbReference type="PANTHER" id="PTHR11157:SF69">
    <property type="entry name" value="ELONGATION OF VERY LONG CHAIN FATTY ACIDS PROTEIN 7"/>
    <property type="match status" value="1"/>
</dbReference>
<comment type="subcellular location">
    <subcellularLocation>
        <location evidence="1">Membrane</location>
        <topology evidence="1">Multi-pass membrane protein</topology>
    </subcellularLocation>
</comment>
<evidence type="ECO:0000256" key="6">
    <source>
        <dbReference type="ARBA" id="ARBA00022989"/>
    </source>
</evidence>
<evidence type="ECO:0000256" key="4">
    <source>
        <dbReference type="ARBA" id="ARBA00022692"/>
    </source>
</evidence>
<proteinExistence type="inferred from homology"/>
<organism evidence="11 12">
    <name type="scientific">Oikopleura dioica</name>
    <name type="common">Tunicate</name>
    <dbReference type="NCBI Taxonomy" id="34765"/>
    <lineage>
        <taxon>Eukaryota</taxon>
        <taxon>Metazoa</taxon>
        <taxon>Chordata</taxon>
        <taxon>Tunicata</taxon>
        <taxon>Appendicularia</taxon>
        <taxon>Copelata</taxon>
        <taxon>Oikopleuridae</taxon>
        <taxon>Oikopleura</taxon>
    </lineage>
</organism>
<evidence type="ECO:0000256" key="3">
    <source>
        <dbReference type="ARBA" id="ARBA00022679"/>
    </source>
</evidence>
<keyword evidence="12" id="KW-1185">Reference proteome</keyword>
<evidence type="ECO:0000256" key="9">
    <source>
        <dbReference type="ARBA" id="ARBA00023160"/>
    </source>
</evidence>
<sequence length="198" mass="23591">MEQVQAIYQDISERLTYCMTGWKPKHPFDFFDLRRFEFMKDSYKGFDHFWWFEDHRYAMMSSLAYLLPYNFALVAFNAYIFFEFLASGWATTYNLGCVNAKPYSYDEQSNRMANASLLYFISKHIEFMDTFLFIVMQKWRNVSTLHIFHHSSMAYATWWTTKFAPTGYGTFGQLLNSFIHVLMYSYYGLAALGKCFIT</sequence>
<keyword evidence="3 10" id="KW-0808">Transferase</keyword>
<evidence type="ECO:0000256" key="10">
    <source>
        <dbReference type="RuleBase" id="RU361115"/>
    </source>
</evidence>
<keyword evidence="9 10" id="KW-0275">Fatty acid biosynthesis</keyword>
<dbReference type="Proteomes" id="UP001158576">
    <property type="component" value="Chromosome 2"/>
</dbReference>
<gene>
    <name evidence="11" type="ORF">OKIOD_LOCUS16081</name>
</gene>
<name>A0ABN7TAI0_OIKDI</name>
<keyword evidence="5 10" id="KW-0276">Fatty acid metabolism</keyword>
<accession>A0ABN7TAI0</accession>
<reference evidence="11 12" key="1">
    <citation type="submission" date="2021-04" db="EMBL/GenBank/DDBJ databases">
        <authorList>
            <person name="Bliznina A."/>
        </authorList>
    </citation>
    <scope>NUCLEOTIDE SEQUENCE [LARGE SCALE GENOMIC DNA]</scope>
</reference>
<feature type="transmembrane region" description="Helical" evidence="10">
    <location>
        <begin position="63"/>
        <end position="82"/>
    </location>
</feature>
<evidence type="ECO:0000256" key="7">
    <source>
        <dbReference type="ARBA" id="ARBA00023098"/>
    </source>
</evidence>
<comment type="similarity">
    <text evidence="10">Belongs to the ELO family.</text>
</comment>
<dbReference type="InterPro" id="IPR002076">
    <property type="entry name" value="ELO_fam"/>
</dbReference>
<keyword evidence="4 10" id="KW-0812">Transmembrane</keyword>
<comment type="catalytic activity">
    <reaction evidence="10">
        <text>a very-long-chain acyl-CoA + malonyl-CoA + H(+) = a very-long-chain 3-oxoacyl-CoA + CO2 + CoA</text>
        <dbReference type="Rhea" id="RHEA:32727"/>
        <dbReference type="ChEBI" id="CHEBI:15378"/>
        <dbReference type="ChEBI" id="CHEBI:16526"/>
        <dbReference type="ChEBI" id="CHEBI:57287"/>
        <dbReference type="ChEBI" id="CHEBI:57384"/>
        <dbReference type="ChEBI" id="CHEBI:90725"/>
        <dbReference type="ChEBI" id="CHEBI:90736"/>
        <dbReference type="EC" id="2.3.1.199"/>
    </reaction>
</comment>
<dbReference type="EC" id="2.3.1.199" evidence="10"/>
<protein>
    <recommendedName>
        <fullName evidence="10">Elongation of very long chain fatty acids protein</fullName>
        <ecNumber evidence="10">2.3.1.199</ecNumber>
    </recommendedName>
    <alternativeName>
        <fullName evidence="10">Very-long-chain 3-oxoacyl-CoA synthase</fullName>
    </alternativeName>
</protein>
<evidence type="ECO:0000256" key="1">
    <source>
        <dbReference type="ARBA" id="ARBA00004141"/>
    </source>
</evidence>
<keyword evidence="8 10" id="KW-0472">Membrane</keyword>
<evidence type="ECO:0000256" key="5">
    <source>
        <dbReference type="ARBA" id="ARBA00022832"/>
    </source>
</evidence>
<keyword evidence="7 10" id="KW-0443">Lipid metabolism</keyword>
<dbReference type="EMBL" id="OU015567">
    <property type="protein sequence ID" value="CAG5113187.1"/>
    <property type="molecule type" value="Genomic_DNA"/>
</dbReference>